<dbReference type="InterPro" id="IPR036900">
    <property type="entry name" value="A-D-PHexomutase_C_sf"/>
</dbReference>
<comment type="similarity">
    <text evidence="2 7">Belongs to the phosphohexose mutase family.</text>
</comment>
<dbReference type="SUPFAM" id="SSF53738">
    <property type="entry name" value="Phosphoglucomutase, first 3 domains"/>
    <property type="match status" value="3"/>
</dbReference>
<evidence type="ECO:0000259" key="9">
    <source>
        <dbReference type="Pfam" id="PF00408"/>
    </source>
</evidence>
<dbReference type="InterPro" id="IPR005844">
    <property type="entry name" value="A-D-PHexomutase_a/b/a-I"/>
</dbReference>
<dbReference type="Pfam" id="PF02879">
    <property type="entry name" value="PGM_PMM_II"/>
    <property type="match status" value="1"/>
</dbReference>
<dbReference type="GO" id="GO:0008966">
    <property type="term" value="F:phosphoglucosamine mutase activity"/>
    <property type="evidence" value="ECO:0007669"/>
    <property type="project" value="TreeGrafter"/>
</dbReference>
<evidence type="ECO:0000256" key="7">
    <source>
        <dbReference type="RuleBase" id="RU004326"/>
    </source>
</evidence>
<evidence type="ECO:0000259" key="11">
    <source>
        <dbReference type="Pfam" id="PF02879"/>
    </source>
</evidence>
<dbReference type="GO" id="GO:0004615">
    <property type="term" value="F:phosphomannomutase activity"/>
    <property type="evidence" value="ECO:0007669"/>
    <property type="project" value="TreeGrafter"/>
</dbReference>
<dbReference type="InterPro" id="IPR005843">
    <property type="entry name" value="A-D-PHexomutase_C"/>
</dbReference>
<feature type="domain" description="Alpha-D-phosphohexomutase alpha/beta/alpha" evidence="10">
    <location>
        <begin position="3"/>
        <end position="130"/>
    </location>
</feature>
<dbReference type="InterPro" id="IPR005845">
    <property type="entry name" value="A-D-PHexomutase_a/b/a-II"/>
</dbReference>
<sequence>MPKYFGTDGIRGVAGVDLTTDLAHRVGLAAGRVFAARMVLLARDTRPSGPALEAACADGLAAAGAEVHLAGILPSPAVSHLVRRERYDLGVVISASHNPPQDNGIKLYDGQGLKLSPEEEDRVEALFDARMEPGRRGATVVRADAAAVYRSLLRSAVPRLSLAGLRVAVDCAHGATCGLAPGLFAELGADVVPLGGEPDGTRINATGAAALGPLQEAVRQSGVDLGIAFDGDGDRVMFVDAQGQPVEGDRLLAALAPLLWRWKEISSPAVVVTVLANMGTEEYLRDHGIRVMRVPVGDRNVAWAMRREGIELGGEPSGHIVFGRHAPTGDGILTALLALQVLRRAEMSLGDLVTPVPTYPQVREDVPVANREVALAAPSVQRAIGDAERLLDGRGRLIVRRSGTQSLVRVVAEGPDEASLRLAVAKVTGALDPFRDEQLVGEHAAGSGPARRTPDPPDPASVSEHDLGSESRHGAVF</sequence>
<name>A0A410FSW1_BIPS1</name>
<feature type="domain" description="Alpha-D-phosphohexomutase alpha/beta/alpha" evidence="11">
    <location>
        <begin position="149"/>
        <end position="243"/>
    </location>
</feature>
<dbReference type="AlphaFoldDB" id="A0A410FSW1"/>
<evidence type="ECO:0000259" key="12">
    <source>
        <dbReference type="Pfam" id="PF02880"/>
    </source>
</evidence>
<evidence type="ECO:0000256" key="1">
    <source>
        <dbReference type="ARBA" id="ARBA00001946"/>
    </source>
</evidence>
<evidence type="ECO:0000256" key="3">
    <source>
        <dbReference type="ARBA" id="ARBA00022553"/>
    </source>
</evidence>
<dbReference type="Pfam" id="PF02878">
    <property type="entry name" value="PGM_PMM_I"/>
    <property type="match status" value="1"/>
</dbReference>
<evidence type="ECO:0000256" key="5">
    <source>
        <dbReference type="ARBA" id="ARBA00022842"/>
    </source>
</evidence>
<dbReference type="EMBL" id="CP034928">
    <property type="protein sequence ID" value="QAA76279.1"/>
    <property type="molecule type" value="Genomic_DNA"/>
</dbReference>
<dbReference type="Gene3D" id="3.40.120.10">
    <property type="entry name" value="Alpha-D-Glucose-1,6-Bisphosphate, subunit A, domain 3"/>
    <property type="match status" value="3"/>
</dbReference>
<dbReference type="FunFam" id="3.40.120.10:FF:000001">
    <property type="entry name" value="Phosphoglucosamine mutase"/>
    <property type="match status" value="1"/>
</dbReference>
<keyword evidence="5 7" id="KW-0460">Magnesium</keyword>
<gene>
    <name evidence="13" type="ORF">BIP78_0513</name>
</gene>
<keyword evidence="3" id="KW-0597">Phosphoprotein</keyword>
<comment type="cofactor">
    <cofactor evidence="1">
        <name>Mg(2+)</name>
        <dbReference type="ChEBI" id="CHEBI:18420"/>
    </cofactor>
</comment>
<dbReference type="GO" id="GO:0005829">
    <property type="term" value="C:cytosol"/>
    <property type="evidence" value="ECO:0007669"/>
    <property type="project" value="TreeGrafter"/>
</dbReference>
<evidence type="ECO:0000256" key="4">
    <source>
        <dbReference type="ARBA" id="ARBA00022723"/>
    </source>
</evidence>
<dbReference type="PANTHER" id="PTHR42946:SF1">
    <property type="entry name" value="PHOSPHOGLUCOMUTASE (ALPHA-D-GLUCOSE-1,6-BISPHOSPHATE-DEPENDENT)"/>
    <property type="match status" value="1"/>
</dbReference>
<organism evidence="13 14">
    <name type="scientific">Bipolaricaulis sibiricus</name>
    <dbReference type="NCBI Taxonomy" id="2501609"/>
    <lineage>
        <taxon>Bacteria</taxon>
        <taxon>Candidatus Bipolaricaulota</taxon>
        <taxon>Candidatus Bipolaricaulia</taxon>
        <taxon>Candidatus Bipolaricaulales</taxon>
        <taxon>Candidatus Bipolaricaulaceae</taxon>
        <taxon>Candidatus Bipolaricaulis</taxon>
    </lineage>
</organism>
<dbReference type="Proteomes" id="UP000287233">
    <property type="component" value="Chromosome"/>
</dbReference>
<evidence type="ECO:0000256" key="8">
    <source>
        <dbReference type="SAM" id="MobiDB-lite"/>
    </source>
</evidence>
<dbReference type="InterPro" id="IPR016055">
    <property type="entry name" value="A-D-PHexomutase_a/b/a-I/II/III"/>
</dbReference>
<accession>A0A410FSW1</accession>
<dbReference type="Pfam" id="PF02880">
    <property type="entry name" value="PGM_PMM_III"/>
    <property type="match status" value="1"/>
</dbReference>
<dbReference type="GO" id="GO:0009252">
    <property type="term" value="P:peptidoglycan biosynthetic process"/>
    <property type="evidence" value="ECO:0007669"/>
    <property type="project" value="TreeGrafter"/>
</dbReference>
<evidence type="ECO:0000259" key="10">
    <source>
        <dbReference type="Pfam" id="PF02878"/>
    </source>
</evidence>
<dbReference type="Pfam" id="PF00408">
    <property type="entry name" value="PGM_PMM_IV"/>
    <property type="match status" value="1"/>
</dbReference>
<dbReference type="PRINTS" id="PR00509">
    <property type="entry name" value="PGMPMM"/>
</dbReference>
<feature type="compositionally biased region" description="Basic and acidic residues" evidence="8">
    <location>
        <begin position="463"/>
        <end position="477"/>
    </location>
</feature>
<keyword evidence="6" id="KW-0413">Isomerase</keyword>
<feature type="domain" description="Alpha-D-phosphohexomutase alpha/beta/alpha" evidence="12">
    <location>
        <begin position="248"/>
        <end position="354"/>
    </location>
</feature>
<dbReference type="Gene3D" id="3.30.310.50">
    <property type="entry name" value="Alpha-D-phosphohexomutase, C-terminal domain"/>
    <property type="match status" value="1"/>
</dbReference>
<dbReference type="GO" id="GO:0006048">
    <property type="term" value="P:UDP-N-acetylglucosamine biosynthetic process"/>
    <property type="evidence" value="ECO:0007669"/>
    <property type="project" value="TreeGrafter"/>
</dbReference>
<proteinExistence type="inferred from homology"/>
<dbReference type="PANTHER" id="PTHR42946">
    <property type="entry name" value="PHOSPHOHEXOSE MUTASE"/>
    <property type="match status" value="1"/>
</dbReference>
<feature type="domain" description="Alpha-D-phosphohexomutase C-terminal" evidence="9">
    <location>
        <begin position="366"/>
        <end position="425"/>
    </location>
</feature>
<dbReference type="GO" id="GO:0000287">
    <property type="term" value="F:magnesium ion binding"/>
    <property type="evidence" value="ECO:0007669"/>
    <property type="project" value="InterPro"/>
</dbReference>
<reference evidence="14" key="1">
    <citation type="submission" date="2018-12" db="EMBL/GenBank/DDBJ databases">
        <title>Complete genome sequence of an uncultured bacterium of the candidate phylum Bipolaricaulota.</title>
        <authorList>
            <person name="Kadnikov V.V."/>
            <person name="Mardanov A.V."/>
            <person name="Beletsky A.V."/>
            <person name="Frank Y.A."/>
            <person name="Karnachuk O.V."/>
            <person name="Ravin N.V."/>
        </authorList>
    </citation>
    <scope>NUCLEOTIDE SEQUENCE [LARGE SCALE GENOMIC DNA]</scope>
</reference>
<feature type="region of interest" description="Disordered" evidence="8">
    <location>
        <begin position="435"/>
        <end position="477"/>
    </location>
</feature>
<evidence type="ECO:0000256" key="2">
    <source>
        <dbReference type="ARBA" id="ARBA00010231"/>
    </source>
</evidence>
<protein>
    <submittedName>
        <fullName evidence="13">Phosphoglucosamine mutase</fullName>
    </submittedName>
</protein>
<dbReference type="KEGG" id="bih:BIP78_0513"/>
<keyword evidence="4 7" id="KW-0479">Metal-binding</keyword>
<evidence type="ECO:0000313" key="13">
    <source>
        <dbReference type="EMBL" id="QAA76279.1"/>
    </source>
</evidence>
<dbReference type="InterPro" id="IPR050060">
    <property type="entry name" value="Phosphoglucosamine_mutase"/>
</dbReference>
<evidence type="ECO:0000256" key="6">
    <source>
        <dbReference type="ARBA" id="ARBA00023235"/>
    </source>
</evidence>
<dbReference type="InterPro" id="IPR016066">
    <property type="entry name" value="A-D-PHexomutase_CS"/>
</dbReference>
<dbReference type="GO" id="GO:0005975">
    <property type="term" value="P:carbohydrate metabolic process"/>
    <property type="evidence" value="ECO:0007669"/>
    <property type="project" value="InterPro"/>
</dbReference>
<dbReference type="SUPFAM" id="SSF55957">
    <property type="entry name" value="Phosphoglucomutase, C-terminal domain"/>
    <property type="match status" value="1"/>
</dbReference>
<dbReference type="PROSITE" id="PS00710">
    <property type="entry name" value="PGM_PMM"/>
    <property type="match status" value="1"/>
</dbReference>
<evidence type="ECO:0000313" key="14">
    <source>
        <dbReference type="Proteomes" id="UP000287233"/>
    </source>
</evidence>
<dbReference type="InterPro" id="IPR005846">
    <property type="entry name" value="A-D-PHexomutase_a/b/a-III"/>
</dbReference>
<dbReference type="InterPro" id="IPR005841">
    <property type="entry name" value="Alpha-D-phosphohexomutase_SF"/>
</dbReference>